<organism evidence="1 2">
    <name type="scientific">Candidatus Hydrogenisulfobacillus filiaventi</name>
    <dbReference type="NCBI Taxonomy" id="2707344"/>
    <lineage>
        <taxon>Bacteria</taxon>
        <taxon>Bacillati</taxon>
        <taxon>Bacillota</taxon>
        <taxon>Clostridia</taxon>
        <taxon>Eubacteriales</taxon>
        <taxon>Clostridiales Family XVII. Incertae Sedis</taxon>
        <taxon>Candidatus Hydrogenisulfobacillus</taxon>
    </lineage>
</organism>
<evidence type="ECO:0000313" key="2">
    <source>
        <dbReference type="Proteomes" id="UP000503399"/>
    </source>
</evidence>
<evidence type="ECO:0008006" key="3">
    <source>
        <dbReference type="Google" id="ProtNLM"/>
    </source>
</evidence>
<dbReference type="AlphaFoldDB" id="A0A6F8ZJZ4"/>
<dbReference type="Proteomes" id="UP000503399">
    <property type="component" value="Chromosome"/>
</dbReference>
<accession>A0A6F8ZJZ4</accession>
<reference evidence="1 2" key="1">
    <citation type="submission" date="2020-02" db="EMBL/GenBank/DDBJ databases">
        <authorList>
            <person name="Hogendoorn C."/>
        </authorList>
    </citation>
    <scope>NUCLEOTIDE SEQUENCE [LARGE SCALE GENOMIC DNA]</scope>
    <source>
        <strain evidence="1">R501</strain>
    </source>
</reference>
<sequence>MRRAVSVSLGSRRRDRATVLTLLGTPVAVAREGTDGDLAAAGELIARLDADPAVQAIGLGGIDRYLQVGGRRYAIRDAEMLAARALHTPVVDGSGLKAVWEPEVVRRLLQAGILRTGQRVLMVSAMDRFGMAAAFAELGFAVVYGDLMFAAGIDYPIRSPGELAELAAKLLPTFTARPFQELYPVGREQERPPDPRFARYFQEADVIAGDFHYIRRYLPPALPGRVVVTNTVTEADAALFAERGVAVLVTTTPVVEGRAFGTNALEAALVAVSGVTPEDPAWPEVVARAGLQCGIRRLVAPGEGQAERHE</sequence>
<name>A0A6F8ZJZ4_9FIRM</name>
<dbReference type="EMBL" id="LR778114">
    <property type="protein sequence ID" value="CAB1130003.1"/>
    <property type="molecule type" value="Genomic_DNA"/>
</dbReference>
<gene>
    <name evidence="1" type="ORF">R50_2511</name>
</gene>
<proteinExistence type="predicted"/>
<evidence type="ECO:0000313" key="1">
    <source>
        <dbReference type="EMBL" id="CAB1130003.1"/>
    </source>
</evidence>
<protein>
    <recommendedName>
        <fullName evidence="3">Quinate 5-dehydrogenase</fullName>
    </recommendedName>
</protein>
<dbReference type="KEGG" id="hfv:R50_2511"/>
<keyword evidence="2" id="KW-1185">Reference proteome</keyword>